<dbReference type="Gene3D" id="3.30.530.20">
    <property type="match status" value="1"/>
</dbReference>
<protein>
    <submittedName>
        <fullName evidence="3">Polyketide cyclase</fullName>
    </submittedName>
</protein>
<dbReference type="RefSeq" id="WP_043674137.1">
    <property type="nucleotide sequence ID" value="NZ_BDCI01000002.1"/>
</dbReference>
<feature type="domain" description="Activator of Hsp90 ATPase homologue 1/2-like C-terminal" evidence="2">
    <location>
        <begin position="14"/>
        <end position="147"/>
    </location>
</feature>
<dbReference type="EMBL" id="JNFP01000028">
    <property type="protein sequence ID" value="KIA62757.1"/>
    <property type="molecule type" value="Genomic_DNA"/>
</dbReference>
<gene>
    <name evidence="3" type="ORF">FG87_22810</name>
</gene>
<evidence type="ECO:0000256" key="1">
    <source>
        <dbReference type="ARBA" id="ARBA00006817"/>
    </source>
</evidence>
<dbReference type="Proteomes" id="UP000031364">
    <property type="component" value="Unassembled WGS sequence"/>
</dbReference>
<dbReference type="InterPro" id="IPR013538">
    <property type="entry name" value="ASHA1/2-like_C"/>
</dbReference>
<reference evidence="3 4" key="1">
    <citation type="journal article" date="2014" name="Int. J. Syst. Evol. Microbiol.">
        <title>Nocardia vulneris sp. nov., isolated from wounds of human patients in North America.</title>
        <authorList>
            <person name="Lasker B.A."/>
            <person name="Bell M."/>
            <person name="Klenk H.P."/>
            <person name="Sproer C."/>
            <person name="Schumann C."/>
            <person name="Schumann P."/>
            <person name="Brown J.M."/>
        </authorList>
    </citation>
    <scope>NUCLEOTIDE SEQUENCE [LARGE SCALE GENOMIC DNA]</scope>
    <source>
        <strain evidence="3 4">W9851</strain>
    </source>
</reference>
<evidence type="ECO:0000313" key="3">
    <source>
        <dbReference type="EMBL" id="KIA62757.1"/>
    </source>
</evidence>
<dbReference type="Pfam" id="PF08327">
    <property type="entry name" value="AHSA1"/>
    <property type="match status" value="1"/>
</dbReference>
<sequence>MEYGRIERSLYIEATPEVVYEVISSPEHLREWWPDEASLDPVPGAVGELVWGDRNAPDASVALLTVVDALPPKLFSFRWGHPADQAADAGNSLFVTFDLSPSGTGTTVHMTEVGFRERGWEIAVLEREYNSHVEGWELFLPRLVTYAAKVGAGR</sequence>
<evidence type="ECO:0000313" key="4">
    <source>
        <dbReference type="Proteomes" id="UP000031364"/>
    </source>
</evidence>
<evidence type="ECO:0000259" key="2">
    <source>
        <dbReference type="Pfam" id="PF08327"/>
    </source>
</evidence>
<organism evidence="3 4">
    <name type="scientific">Nocardia vulneris</name>
    <dbReference type="NCBI Taxonomy" id="1141657"/>
    <lineage>
        <taxon>Bacteria</taxon>
        <taxon>Bacillati</taxon>
        <taxon>Actinomycetota</taxon>
        <taxon>Actinomycetes</taxon>
        <taxon>Mycobacteriales</taxon>
        <taxon>Nocardiaceae</taxon>
        <taxon>Nocardia</taxon>
    </lineage>
</organism>
<accession>A0ABR4ZBN2</accession>
<comment type="similarity">
    <text evidence="1">Belongs to the AHA1 family.</text>
</comment>
<dbReference type="SUPFAM" id="SSF55961">
    <property type="entry name" value="Bet v1-like"/>
    <property type="match status" value="1"/>
</dbReference>
<name>A0ABR4ZBN2_9NOCA</name>
<proteinExistence type="inferred from homology"/>
<dbReference type="InterPro" id="IPR023393">
    <property type="entry name" value="START-like_dom_sf"/>
</dbReference>
<keyword evidence="4" id="KW-1185">Reference proteome</keyword>
<comment type="caution">
    <text evidence="3">The sequence shown here is derived from an EMBL/GenBank/DDBJ whole genome shotgun (WGS) entry which is preliminary data.</text>
</comment>